<accession>A0ABY6NQX9</accession>
<comment type="catalytic activity">
    <reaction evidence="9">
        <text>NAD(+) + NADPH + H(+)(in) = NADH + NADP(+) + H(+)(out)</text>
        <dbReference type="Rhea" id="RHEA:47992"/>
        <dbReference type="ChEBI" id="CHEBI:15378"/>
        <dbReference type="ChEBI" id="CHEBI:57540"/>
        <dbReference type="ChEBI" id="CHEBI:57783"/>
        <dbReference type="ChEBI" id="CHEBI:57945"/>
        <dbReference type="ChEBI" id="CHEBI:58349"/>
        <dbReference type="EC" id="7.1.1.1"/>
    </reaction>
</comment>
<comment type="subcellular location">
    <subcellularLocation>
        <location evidence="1">Membrane</location>
        <topology evidence="1">Multi-pass membrane protein</topology>
    </subcellularLocation>
</comment>
<keyword evidence="5" id="KW-1278">Translocase</keyword>
<dbReference type="PANTHER" id="PTHR44758:SF1">
    <property type="entry name" value="NAD(P) TRANSHYDROGENASE SUBUNIT BETA"/>
    <property type="match status" value="1"/>
</dbReference>
<gene>
    <name evidence="12" type="ORF">JRG66_13410</name>
</gene>
<protein>
    <recommendedName>
        <fullName evidence="2">proton-translocating NAD(P)(+) transhydrogenase</fullName>
        <ecNumber evidence="2">7.1.1.1</ecNumber>
    </recommendedName>
</protein>
<evidence type="ECO:0000259" key="11">
    <source>
        <dbReference type="Pfam" id="PF02233"/>
    </source>
</evidence>
<feature type="transmembrane region" description="Helical" evidence="10">
    <location>
        <begin position="59"/>
        <end position="79"/>
    </location>
</feature>
<feature type="transmembrane region" description="Helical" evidence="10">
    <location>
        <begin position="6"/>
        <end position="22"/>
    </location>
</feature>
<dbReference type="EC" id="7.1.1.1" evidence="2"/>
<evidence type="ECO:0000256" key="6">
    <source>
        <dbReference type="ARBA" id="ARBA00022989"/>
    </source>
</evidence>
<feature type="transmembrane region" description="Helical" evidence="10">
    <location>
        <begin position="34"/>
        <end position="53"/>
    </location>
</feature>
<keyword evidence="3 10" id="KW-0812">Transmembrane</keyword>
<evidence type="ECO:0000256" key="4">
    <source>
        <dbReference type="ARBA" id="ARBA00022857"/>
    </source>
</evidence>
<dbReference type="InterPro" id="IPR029035">
    <property type="entry name" value="DHS-like_NAD/FAD-binding_dom"/>
</dbReference>
<dbReference type="PANTHER" id="PTHR44758">
    <property type="entry name" value="NAD(P) TRANSHYDROGENASE SUBUNIT BETA"/>
    <property type="match status" value="1"/>
</dbReference>
<dbReference type="InterPro" id="IPR034300">
    <property type="entry name" value="PNTB-like"/>
</dbReference>
<sequence length="461" mass="49018">MENIYLLGYLVSISSFLLGLKFMSSPKRAKSGNLIAASGMILALVLSLTSGITSNMPAGNLYVLSFAVFAGSIVGKKVAGRVEMTQMPQMVSLFNATGGACALLIGIVEASQNPAPALVQLCLFAGICTGGTAVTGSITAYFKLSGKNLKVNSSSLVVLKWATLVLLLLLPVLVLVNPGIISLEVAVYILAFSALAYGFLLVTPIGGADMPVVISFLNSITGIATAFAGLVYHSYVMIVGGILVGAAGTLLTLLMCRAMNRSFLKVLSGNFKKAAATGAVREQHIQEIAIPELAYELTCYKKIAIVPGYGLAVAQAQHLCGQLQQLLEAREIQVDFVIHPVAGRMPGHMNVLLAEANIDYAHLKEMDEVNEDMESYDLTLIIGANDVVNPAAENDEESPVYGMPIIKSYLSKKVVVMKRSMDTGYAGVQNGLFELENCFLLFGDAKNSLTSLVDQLKLFSE</sequence>
<dbReference type="SUPFAM" id="SSF52467">
    <property type="entry name" value="DHS-like NAD/FAD-binding domain"/>
    <property type="match status" value="1"/>
</dbReference>
<keyword evidence="4" id="KW-0521">NADP</keyword>
<evidence type="ECO:0000256" key="9">
    <source>
        <dbReference type="ARBA" id="ARBA00048202"/>
    </source>
</evidence>
<dbReference type="Proteomes" id="UP001163981">
    <property type="component" value="Chromosome"/>
</dbReference>
<feature type="transmembrane region" description="Helical" evidence="10">
    <location>
        <begin position="91"/>
        <end position="111"/>
    </location>
</feature>
<name>A0ABY6NQX9_9FLAO</name>
<dbReference type="Gene3D" id="3.40.50.1220">
    <property type="entry name" value="TPP-binding domain"/>
    <property type="match status" value="1"/>
</dbReference>
<feature type="transmembrane region" description="Helical" evidence="10">
    <location>
        <begin position="117"/>
        <end position="142"/>
    </location>
</feature>
<feature type="transmembrane region" description="Helical" evidence="10">
    <location>
        <begin position="154"/>
        <end position="174"/>
    </location>
</feature>
<evidence type="ECO:0000256" key="8">
    <source>
        <dbReference type="ARBA" id="ARBA00023136"/>
    </source>
</evidence>
<proteinExistence type="predicted"/>
<evidence type="ECO:0000256" key="7">
    <source>
        <dbReference type="ARBA" id="ARBA00023027"/>
    </source>
</evidence>
<evidence type="ECO:0000313" key="12">
    <source>
        <dbReference type="EMBL" id="UZH54948.1"/>
    </source>
</evidence>
<evidence type="ECO:0000256" key="1">
    <source>
        <dbReference type="ARBA" id="ARBA00004141"/>
    </source>
</evidence>
<dbReference type="EMBL" id="CP069620">
    <property type="protein sequence ID" value="UZH54948.1"/>
    <property type="molecule type" value="Genomic_DNA"/>
</dbReference>
<evidence type="ECO:0000256" key="5">
    <source>
        <dbReference type="ARBA" id="ARBA00022967"/>
    </source>
</evidence>
<feature type="transmembrane region" description="Helical" evidence="10">
    <location>
        <begin position="212"/>
        <end position="232"/>
    </location>
</feature>
<dbReference type="Pfam" id="PF02233">
    <property type="entry name" value="PNTB"/>
    <property type="match status" value="1"/>
</dbReference>
<keyword evidence="7" id="KW-0520">NAD</keyword>
<organism evidence="12 13">
    <name type="scientific">Salinimicrobium tongyeongense</name>
    <dbReference type="NCBI Taxonomy" id="2809707"/>
    <lineage>
        <taxon>Bacteria</taxon>
        <taxon>Pseudomonadati</taxon>
        <taxon>Bacteroidota</taxon>
        <taxon>Flavobacteriia</taxon>
        <taxon>Flavobacteriales</taxon>
        <taxon>Flavobacteriaceae</taxon>
        <taxon>Salinimicrobium</taxon>
    </lineage>
</organism>
<feature type="domain" description="NADP transhydrogenase beta-like" evidence="11">
    <location>
        <begin position="8"/>
        <end position="454"/>
    </location>
</feature>
<keyword evidence="8 10" id="KW-0472">Membrane</keyword>
<keyword evidence="6 10" id="KW-1133">Transmembrane helix</keyword>
<keyword evidence="13" id="KW-1185">Reference proteome</keyword>
<evidence type="ECO:0000256" key="10">
    <source>
        <dbReference type="SAM" id="Phobius"/>
    </source>
</evidence>
<feature type="transmembrane region" description="Helical" evidence="10">
    <location>
        <begin position="238"/>
        <end position="256"/>
    </location>
</feature>
<evidence type="ECO:0000256" key="3">
    <source>
        <dbReference type="ARBA" id="ARBA00022692"/>
    </source>
</evidence>
<evidence type="ECO:0000256" key="2">
    <source>
        <dbReference type="ARBA" id="ARBA00012943"/>
    </source>
</evidence>
<feature type="transmembrane region" description="Helical" evidence="10">
    <location>
        <begin position="180"/>
        <end position="200"/>
    </location>
</feature>
<reference evidence="12" key="1">
    <citation type="submission" date="2021-02" db="EMBL/GenBank/DDBJ databases">
        <title>Salinimicrobium sp. nov. isolated from seawater in Tongyeong, Republic of Korea.</title>
        <authorList>
            <person name="Lee S.-J."/>
        </authorList>
    </citation>
    <scope>NUCLEOTIDE SEQUENCE</scope>
    <source>
        <strain evidence="12">HN-2-9-2</strain>
    </source>
</reference>
<evidence type="ECO:0000313" key="13">
    <source>
        <dbReference type="Proteomes" id="UP001163981"/>
    </source>
</evidence>
<dbReference type="RefSeq" id="WP_265163290.1">
    <property type="nucleotide sequence ID" value="NZ_CP069620.1"/>
</dbReference>